<proteinExistence type="predicted"/>
<organism evidence="1">
    <name type="scientific">Microvirga ossetica</name>
    <dbReference type="NCBI Taxonomy" id="1882682"/>
    <lineage>
        <taxon>Bacteria</taxon>
        <taxon>Pseudomonadati</taxon>
        <taxon>Pseudomonadota</taxon>
        <taxon>Alphaproteobacteria</taxon>
        <taxon>Hyphomicrobiales</taxon>
        <taxon>Methylobacteriaceae</taxon>
        <taxon>Microvirga</taxon>
    </lineage>
</organism>
<reference evidence="1" key="1">
    <citation type="submission" date="2016-07" db="EMBL/GenBank/DDBJ databases">
        <title>Microvirga ossetica sp. nov. a new species of rhizobia isolated from root nodules of the legume species Vicia alpestris Steven originated from North Ossetia region in the Caucasus.</title>
        <authorList>
            <person name="Safronova V.I."/>
            <person name="Kuznetsova I.G."/>
            <person name="Sazanova A.L."/>
            <person name="Belimov A."/>
            <person name="Andronov E."/>
            <person name="Osledkin Y.S."/>
            <person name="Onishchuk O.P."/>
            <person name="Kurchak O.N."/>
            <person name="Shaposhnikov A.I."/>
            <person name="Willems A."/>
            <person name="Tikhonovich I.A."/>
        </authorList>
    </citation>
    <scope>NUCLEOTIDE SEQUENCE [LARGE SCALE GENOMIC DNA]</scope>
    <source>
        <strain evidence="1">V5/3M</strain>
        <plasmid evidence="1">unnamed2</plasmid>
    </source>
</reference>
<sequence>MAGLDFETEVLSGEDPSARAELLHLSPSFLVPRLTHGEIRVWDALAIAAYLNEISPKVHLLPAEPAARAWCWSISGEMHGGFINLRSSLPMNLKVRRADFKVWGGAKSDIERITAIWRECLVRHGGPWLFGTRPTLADAMYAPVCTRFVTYGVALPEESASYRDHVMNWRLMGEWIEGALAEPEEIEELDIEF</sequence>
<dbReference type="PANTHER" id="PTHR42673">
    <property type="entry name" value="MALEYLACETOACETATE ISOMERASE"/>
    <property type="match status" value="1"/>
</dbReference>
<dbReference type="Pfam" id="PF13410">
    <property type="entry name" value="GST_C_2"/>
    <property type="match status" value="1"/>
</dbReference>
<dbReference type="SUPFAM" id="SSF52833">
    <property type="entry name" value="Thioredoxin-like"/>
    <property type="match status" value="1"/>
</dbReference>
<name>A0A1B2EXU3_9HYPH</name>
<dbReference type="AlphaFoldDB" id="A0A1B2EXU3"/>
<protein>
    <submittedName>
        <fullName evidence="1">Glutathione S-transferase</fullName>
    </submittedName>
</protein>
<dbReference type="InterPro" id="IPR036282">
    <property type="entry name" value="Glutathione-S-Trfase_C_sf"/>
</dbReference>
<dbReference type="Gene3D" id="1.20.1050.10">
    <property type="match status" value="1"/>
</dbReference>
<dbReference type="InterPro" id="IPR036249">
    <property type="entry name" value="Thioredoxin-like_sf"/>
</dbReference>
<dbReference type="EMBL" id="CP016619">
    <property type="protein sequence ID" value="ANY84781.1"/>
    <property type="molecule type" value="Genomic_DNA"/>
</dbReference>
<dbReference type="Gene3D" id="3.40.30.10">
    <property type="entry name" value="Glutaredoxin"/>
    <property type="match status" value="1"/>
</dbReference>
<dbReference type="GO" id="GO:0004364">
    <property type="term" value="F:glutathione transferase activity"/>
    <property type="evidence" value="ECO:0007669"/>
    <property type="project" value="TreeGrafter"/>
</dbReference>
<gene>
    <name evidence="1" type="ORF">BB934_38415</name>
</gene>
<dbReference type="PANTHER" id="PTHR42673:SF4">
    <property type="entry name" value="MALEYLACETOACETATE ISOMERASE"/>
    <property type="match status" value="1"/>
</dbReference>
<keyword evidence="1" id="KW-0808">Transferase</keyword>
<geneLocation type="plasmid" evidence="1">
    <name>unnamed2</name>
</geneLocation>
<dbReference type="KEGG" id="moc:BB934_38415"/>
<dbReference type="GO" id="GO:0016034">
    <property type="term" value="F:maleylacetoacetate isomerase activity"/>
    <property type="evidence" value="ECO:0007669"/>
    <property type="project" value="TreeGrafter"/>
</dbReference>
<accession>A0A1B2EXU3</accession>
<evidence type="ECO:0000313" key="1">
    <source>
        <dbReference type="EMBL" id="ANY84781.1"/>
    </source>
</evidence>
<dbReference type="SUPFAM" id="SSF47616">
    <property type="entry name" value="GST C-terminal domain-like"/>
    <property type="match status" value="1"/>
</dbReference>
<dbReference type="CDD" id="cd03194">
    <property type="entry name" value="GST_C_3"/>
    <property type="match status" value="1"/>
</dbReference>
<keyword evidence="1" id="KW-0614">Plasmid</keyword>
<dbReference type="GO" id="GO:0006749">
    <property type="term" value="P:glutathione metabolic process"/>
    <property type="evidence" value="ECO:0007669"/>
    <property type="project" value="TreeGrafter"/>
</dbReference>
<dbReference type="GO" id="GO:0006559">
    <property type="term" value="P:L-phenylalanine catabolic process"/>
    <property type="evidence" value="ECO:0007669"/>
    <property type="project" value="TreeGrafter"/>
</dbReference>